<dbReference type="EMBL" id="KZ613951">
    <property type="protein sequence ID" value="PMD36249.1"/>
    <property type="molecule type" value="Genomic_DNA"/>
</dbReference>
<evidence type="ECO:0000313" key="11">
    <source>
        <dbReference type="EMBL" id="PMD36249.1"/>
    </source>
</evidence>
<evidence type="ECO:0000256" key="4">
    <source>
        <dbReference type="ARBA" id="ARBA00023001"/>
    </source>
</evidence>
<dbReference type="GO" id="GO:0008810">
    <property type="term" value="F:cellulase activity"/>
    <property type="evidence" value="ECO:0007669"/>
    <property type="project" value="UniProtKB-EC"/>
</dbReference>
<evidence type="ECO:0000256" key="8">
    <source>
        <dbReference type="ARBA" id="ARBA00023326"/>
    </source>
</evidence>
<reference evidence="11 12" key="1">
    <citation type="submission" date="2016-04" db="EMBL/GenBank/DDBJ databases">
        <title>A degradative enzymes factory behind the ericoid mycorrhizal symbiosis.</title>
        <authorList>
            <consortium name="DOE Joint Genome Institute"/>
            <person name="Martino E."/>
            <person name="Morin E."/>
            <person name="Grelet G."/>
            <person name="Kuo A."/>
            <person name="Kohler A."/>
            <person name="Daghino S."/>
            <person name="Barry K."/>
            <person name="Choi C."/>
            <person name="Cichocki N."/>
            <person name="Clum A."/>
            <person name="Copeland A."/>
            <person name="Hainaut M."/>
            <person name="Haridas S."/>
            <person name="Labutti K."/>
            <person name="Lindquist E."/>
            <person name="Lipzen A."/>
            <person name="Khouja H.-R."/>
            <person name="Murat C."/>
            <person name="Ohm R."/>
            <person name="Olson A."/>
            <person name="Spatafora J."/>
            <person name="Veneault-Fourrey C."/>
            <person name="Henrissat B."/>
            <person name="Grigoriev I."/>
            <person name="Martin F."/>
            <person name="Perotto S."/>
        </authorList>
    </citation>
    <scope>NUCLEOTIDE SEQUENCE [LARGE SCALE GENOMIC DNA]</scope>
    <source>
        <strain evidence="11 12">F</strain>
    </source>
</reference>
<comment type="similarity">
    <text evidence="2 9">Belongs to the glycosyl hydrolase 7 (cellulase C) family.</text>
</comment>
<proteinExistence type="inferred from homology"/>
<evidence type="ECO:0000256" key="10">
    <source>
        <dbReference type="SAM" id="SignalP"/>
    </source>
</evidence>
<dbReference type="PANTHER" id="PTHR33753:SF1">
    <property type="entry name" value="ENDO-BETA-1,4-GLUCANASE CELB"/>
    <property type="match status" value="1"/>
</dbReference>
<protein>
    <recommendedName>
        <fullName evidence="9">Glucanase</fullName>
        <ecNumber evidence="9">3.2.1.-</ecNumber>
    </recommendedName>
</protein>
<dbReference type="SUPFAM" id="SSF49899">
    <property type="entry name" value="Concanavalin A-like lectins/glucanases"/>
    <property type="match status" value="1"/>
</dbReference>
<evidence type="ECO:0000256" key="2">
    <source>
        <dbReference type="ARBA" id="ARBA00006044"/>
    </source>
</evidence>
<dbReference type="OrthoDB" id="412382at2759"/>
<dbReference type="AlphaFoldDB" id="A0A2J6RCL6"/>
<evidence type="ECO:0000256" key="6">
    <source>
        <dbReference type="ARBA" id="ARBA00023277"/>
    </source>
</evidence>
<dbReference type="Gene3D" id="2.70.100.10">
    <property type="entry name" value="Glycoside hydrolase, family 7, domain"/>
    <property type="match status" value="1"/>
</dbReference>
<feature type="chain" id="PRO_5014407934" description="Glucanase" evidence="10">
    <location>
        <begin position="19"/>
        <end position="428"/>
    </location>
</feature>
<evidence type="ECO:0000256" key="3">
    <source>
        <dbReference type="ARBA" id="ARBA00022801"/>
    </source>
</evidence>
<feature type="signal peptide" evidence="10">
    <location>
        <begin position="1"/>
        <end position="18"/>
    </location>
</feature>
<dbReference type="CDD" id="cd07999">
    <property type="entry name" value="GH7_CBH_EG"/>
    <property type="match status" value="1"/>
</dbReference>
<keyword evidence="12" id="KW-1185">Reference proteome</keyword>
<keyword evidence="10" id="KW-0732">Signal</keyword>
<evidence type="ECO:0000313" key="12">
    <source>
        <dbReference type="Proteomes" id="UP000235786"/>
    </source>
</evidence>
<dbReference type="EC" id="3.2.1.-" evidence="9"/>
<keyword evidence="6" id="KW-0119">Carbohydrate metabolism</keyword>
<name>A0A2J6RCL6_HYAVF</name>
<keyword evidence="8 9" id="KW-0624">Polysaccharide degradation</keyword>
<organism evidence="11 12">
    <name type="scientific">Hyaloscypha variabilis (strain UAMH 11265 / GT02V1 / F)</name>
    <name type="common">Meliniomyces variabilis</name>
    <dbReference type="NCBI Taxonomy" id="1149755"/>
    <lineage>
        <taxon>Eukaryota</taxon>
        <taxon>Fungi</taxon>
        <taxon>Dikarya</taxon>
        <taxon>Ascomycota</taxon>
        <taxon>Pezizomycotina</taxon>
        <taxon>Leotiomycetes</taxon>
        <taxon>Helotiales</taxon>
        <taxon>Hyaloscyphaceae</taxon>
        <taxon>Hyaloscypha</taxon>
        <taxon>Hyaloscypha variabilis</taxon>
    </lineage>
</organism>
<dbReference type="InterPro" id="IPR013320">
    <property type="entry name" value="ConA-like_dom_sf"/>
</dbReference>
<dbReference type="PANTHER" id="PTHR33753">
    <property type="entry name" value="1,4-BETA-D-GLUCAN CELLOBIOHYDROLASE B"/>
    <property type="match status" value="1"/>
</dbReference>
<keyword evidence="5" id="KW-0325">Glycoprotein</keyword>
<keyword evidence="3 9" id="KW-0378">Hydrolase</keyword>
<evidence type="ECO:0000256" key="5">
    <source>
        <dbReference type="ARBA" id="ARBA00023180"/>
    </source>
</evidence>
<accession>A0A2J6RCL6</accession>
<dbReference type="Proteomes" id="UP000235786">
    <property type="component" value="Unassembled WGS sequence"/>
</dbReference>
<evidence type="ECO:0000256" key="7">
    <source>
        <dbReference type="ARBA" id="ARBA00023295"/>
    </source>
</evidence>
<dbReference type="Pfam" id="PF00840">
    <property type="entry name" value="Glyco_hydro_7"/>
    <property type="match status" value="1"/>
</dbReference>
<dbReference type="STRING" id="1149755.A0A2J6RCL6"/>
<evidence type="ECO:0000256" key="1">
    <source>
        <dbReference type="ARBA" id="ARBA00000966"/>
    </source>
</evidence>
<dbReference type="GO" id="GO:0030245">
    <property type="term" value="P:cellulose catabolic process"/>
    <property type="evidence" value="ECO:0007669"/>
    <property type="project" value="UniProtKB-KW"/>
</dbReference>
<keyword evidence="4 9" id="KW-0136">Cellulose degradation</keyword>
<keyword evidence="7 9" id="KW-0326">Glycosidase</keyword>
<dbReference type="PRINTS" id="PR00734">
    <property type="entry name" value="GLHYDRLASE7"/>
</dbReference>
<dbReference type="InterPro" id="IPR037019">
    <property type="entry name" value="Glyco_hydro_7_sf"/>
</dbReference>
<comment type="catalytic activity">
    <reaction evidence="1">
        <text>Endohydrolysis of (1-&gt;4)-beta-D-glucosidic linkages in cellulose, lichenin and cereal beta-D-glucans.</text>
        <dbReference type="EC" id="3.2.1.4"/>
    </reaction>
</comment>
<sequence>MASRIVFAATVLIASATAQQIGTYTPEVHPTLLSQRCTIGGGCKTVNTSVVLDAGYRWTHSVGGYDACVPSGFNTTLCPDATTCAKNCALEGADYASYGIVTKGDALTLNLYTTKGNVTSKSSPRAYLLGENGTTYDLFSLLNKEIAFDVDTSKVPCEVNGALYLSEMNVTGGQSTLNPAGAAYGTGYCDAQCPVQNWINGVANINNTYGACCNEMDLWEANSAANAFTPHPCNVTGLYECEGLLCGAGSNRYTGVCDEDGCGFNAYKNGVPNFYGPGANKTVDTNKKFTVVTQFITTDNTTTGALKEIRRIYVQNGKVIQNSKVNLPGQAAVNAEDDTYCTASKFHQQGAMAGMGDAIGRGMVLVFSIWDDGSGGMLWLDGNSGTTPADANGPCPATILNEAELMAQYSNASVTFSNIKSGDLGSTF</sequence>
<evidence type="ECO:0000256" key="9">
    <source>
        <dbReference type="RuleBase" id="RU361164"/>
    </source>
</evidence>
<dbReference type="InterPro" id="IPR001722">
    <property type="entry name" value="Glyco_hydro_7"/>
</dbReference>
<gene>
    <name evidence="11" type="ORF">L207DRAFT_434275</name>
</gene>